<proteinExistence type="predicted"/>
<gene>
    <name evidence="1" type="ORF">MTUNDRAET4_2202</name>
</gene>
<name>A0A4U8Z1C6_METTU</name>
<organism evidence="1 2">
    <name type="scientific">Methylocella tundrae</name>
    <dbReference type="NCBI Taxonomy" id="227605"/>
    <lineage>
        <taxon>Bacteria</taxon>
        <taxon>Pseudomonadati</taxon>
        <taxon>Pseudomonadota</taxon>
        <taxon>Alphaproteobacteria</taxon>
        <taxon>Hyphomicrobiales</taxon>
        <taxon>Beijerinckiaceae</taxon>
        <taxon>Methylocella</taxon>
    </lineage>
</organism>
<sequence>MRTKRRVRANGAIASFSDPLYYMNHVIQLLRFVAWVALAPLELFSAPRGTFPAASIPCEAQRGLVLTRSCVTQAYTAVARATKLELKHDASKAHVFLG</sequence>
<evidence type="ECO:0000313" key="1">
    <source>
        <dbReference type="EMBL" id="VFU09095.1"/>
    </source>
</evidence>
<dbReference type="KEGG" id="mtun:MTUNDRAET4_2202"/>
<dbReference type="Proteomes" id="UP000294360">
    <property type="component" value="Chromosome"/>
</dbReference>
<dbReference type="EMBL" id="LR536450">
    <property type="protein sequence ID" value="VFU09095.1"/>
    <property type="molecule type" value="Genomic_DNA"/>
</dbReference>
<reference evidence="1 2" key="1">
    <citation type="submission" date="2019-03" db="EMBL/GenBank/DDBJ databases">
        <authorList>
            <person name="Kox A.R. M."/>
        </authorList>
    </citation>
    <scope>NUCLEOTIDE SEQUENCE [LARGE SCALE GENOMIC DNA]</scope>
    <source>
        <strain evidence="1">MTUNDRAET4 annotated genome</strain>
    </source>
</reference>
<dbReference type="AlphaFoldDB" id="A0A4U8Z1C6"/>
<protein>
    <submittedName>
        <fullName evidence="1">Uncharacterized protein</fullName>
    </submittedName>
</protein>
<accession>A0A4U8Z1C6</accession>
<evidence type="ECO:0000313" key="2">
    <source>
        <dbReference type="Proteomes" id="UP000294360"/>
    </source>
</evidence>